<organism evidence="9 10">
    <name type="scientific">Methanospirillum stamsii</name>
    <dbReference type="NCBI Taxonomy" id="1277351"/>
    <lineage>
        <taxon>Archaea</taxon>
        <taxon>Methanobacteriati</taxon>
        <taxon>Methanobacteriota</taxon>
        <taxon>Stenosarchaea group</taxon>
        <taxon>Methanomicrobia</taxon>
        <taxon>Methanomicrobiales</taxon>
        <taxon>Methanospirillaceae</taxon>
        <taxon>Methanospirillum</taxon>
    </lineage>
</organism>
<feature type="domain" description="PKD" evidence="8">
    <location>
        <begin position="500"/>
        <end position="579"/>
    </location>
</feature>
<dbReference type="InterPro" id="IPR013783">
    <property type="entry name" value="Ig-like_fold"/>
</dbReference>
<feature type="transmembrane region" description="Helical" evidence="7">
    <location>
        <begin position="669"/>
        <end position="690"/>
    </location>
</feature>
<keyword evidence="5 7" id="KW-0472">Membrane</keyword>
<dbReference type="PANTHER" id="PTHR46730:SF1">
    <property type="entry name" value="PLAT DOMAIN-CONTAINING PROTEIN"/>
    <property type="match status" value="1"/>
</dbReference>
<evidence type="ECO:0000313" key="9">
    <source>
        <dbReference type="EMBL" id="PWR76260.1"/>
    </source>
</evidence>
<name>A0A2V2NBY6_9EURY</name>
<evidence type="ECO:0000256" key="4">
    <source>
        <dbReference type="ARBA" id="ARBA00022989"/>
    </source>
</evidence>
<dbReference type="InterPro" id="IPR035986">
    <property type="entry name" value="PKD_dom_sf"/>
</dbReference>
<dbReference type="PANTHER" id="PTHR46730">
    <property type="entry name" value="POLYCYSTIN-1"/>
    <property type="match status" value="1"/>
</dbReference>
<feature type="domain" description="PKD" evidence="8">
    <location>
        <begin position="586"/>
        <end position="667"/>
    </location>
</feature>
<dbReference type="GO" id="GO:0006816">
    <property type="term" value="P:calcium ion transport"/>
    <property type="evidence" value="ECO:0007669"/>
    <property type="project" value="TreeGrafter"/>
</dbReference>
<feature type="domain" description="PKD" evidence="8">
    <location>
        <begin position="236"/>
        <end position="305"/>
    </location>
</feature>
<dbReference type="EMBL" id="QGMZ01000001">
    <property type="protein sequence ID" value="PWR76260.1"/>
    <property type="molecule type" value="Genomic_DNA"/>
</dbReference>
<dbReference type="InterPro" id="IPR022409">
    <property type="entry name" value="PKD/Chitinase_dom"/>
</dbReference>
<feature type="compositionally biased region" description="Basic and acidic residues" evidence="6">
    <location>
        <begin position="701"/>
        <end position="710"/>
    </location>
</feature>
<keyword evidence="3" id="KW-0677">Repeat</keyword>
<keyword evidence="2 7" id="KW-0812">Transmembrane</keyword>
<dbReference type="InterPro" id="IPR000601">
    <property type="entry name" value="PKD_dom"/>
</dbReference>
<dbReference type="CDD" id="cd00146">
    <property type="entry name" value="PKD"/>
    <property type="match status" value="4"/>
</dbReference>
<sequence>MYDPKKNNRINSFIKTNFFFTKRTVFLKHHMILFWISRFYFKLSKNKKPFSIDKLFLIVFFLLIIPNLLSIPATANPIGNFSQLTHSIVLNNISSQDNSLDYQVIQTSDEKTITISGHVYTGDNNDSLNPASSVRLIIAPSLYPDKFNEKDIFQEKYSDNSGYYQFNFIPGYIDIIEQIIPKYYHIILYPPDDSKAVTARSSSGIISSPTSIVLPFHNSKTLFENNNFWILFPPTAVFDMNPSSGIGTTPLTIQFSDISKGNPTSREWNFGDGTTSSLQDPKHTYTNPGIYTVIFTASNEVGSTAVEKRIYAQNQPILKISPSSGKTGIKVNADGSFSIISQGERLTMLSRKVYVADVFFDDLKLIDDNPISDDGSFSIPLIIPDGVKSGPHEITVSYGNEEVHATFTVTNIPPEVSISANPSSGKTPLEVQFSAEYSMHPDDEIKSIEWDFGDNTRDIQKIVNHTYHIPGKYLVKLTITGNIGLSGTDTTQIQVFNTPPIAYAMAEPMEGAGTLTFRFDGSRSCDPDGKITSYHWDFGDGNTENGQTVLHTFKIQGSYHVILTVTDELGSSIDDTLTVRTVNRPPVAIITIDLEKGDAPFNITSDGSESYDPDNDNLTYSWKFGDGQIGTGKIVHHIYKNAEEYPLTLTVTDTGGLTNSTTVTIIVNLPFPLLLILIFLTGTGAALMFYRHIQKSNINRTSEENKETSEKNTSPKKPAQYPDLSYEFKSGIECTNPNEIRHTDIKMEINTGILKKGENNEL</sequence>
<feature type="domain" description="PKD" evidence="8">
    <location>
        <begin position="414"/>
        <end position="495"/>
    </location>
</feature>
<evidence type="ECO:0000256" key="3">
    <source>
        <dbReference type="ARBA" id="ARBA00022737"/>
    </source>
</evidence>
<dbReference type="GO" id="GO:0005261">
    <property type="term" value="F:monoatomic cation channel activity"/>
    <property type="evidence" value="ECO:0007669"/>
    <property type="project" value="TreeGrafter"/>
</dbReference>
<dbReference type="PROSITE" id="PS50093">
    <property type="entry name" value="PKD"/>
    <property type="match status" value="4"/>
</dbReference>
<evidence type="ECO:0000313" key="10">
    <source>
        <dbReference type="Proteomes" id="UP000245934"/>
    </source>
</evidence>
<dbReference type="SMART" id="SM00089">
    <property type="entry name" value="PKD"/>
    <property type="match status" value="4"/>
</dbReference>
<reference evidence="9 10" key="1">
    <citation type="submission" date="2018-05" db="EMBL/GenBank/DDBJ databases">
        <title>Draft genome of Methanospirillum stamsii Pt1.</title>
        <authorList>
            <person name="Dueholm M.S."/>
            <person name="Nielsen P.H."/>
            <person name="Bakmann L.F."/>
            <person name="Otzen D.E."/>
        </authorList>
    </citation>
    <scope>NUCLEOTIDE SEQUENCE [LARGE SCALE GENOMIC DNA]</scope>
    <source>
        <strain evidence="9 10">Pt1</strain>
    </source>
</reference>
<evidence type="ECO:0000256" key="5">
    <source>
        <dbReference type="ARBA" id="ARBA00023136"/>
    </source>
</evidence>
<comment type="subcellular location">
    <subcellularLocation>
        <location evidence="1">Membrane</location>
        <topology evidence="1">Multi-pass membrane protein</topology>
    </subcellularLocation>
</comment>
<evidence type="ECO:0000256" key="7">
    <source>
        <dbReference type="SAM" id="Phobius"/>
    </source>
</evidence>
<evidence type="ECO:0000256" key="1">
    <source>
        <dbReference type="ARBA" id="ARBA00004141"/>
    </source>
</evidence>
<feature type="region of interest" description="Disordered" evidence="6">
    <location>
        <begin position="700"/>
        <end position="721"/>
    </location>
</feature>
<dbReference type="AlphaFoldDB" id="A0A2V2NBY6"/>
<evidence type="ECO:0000259" key="8">
    <source>
        <dbReference type="PROSITE" id="PS50093"/>
    </source>
</evidence>
<dbReference type="GO" id="GO:0005886">
    <property type="term" value="C:plasma membrane"/>
    <property type="evidence" value="ECO:0007669"/>
    <property type="project" value="TreeGrafter"/>
</dbReference>
<keyword evidence="10" id="KW-1185">Reference proteome</keyword>
<dbReference type="Gene3D" id="2.60.40.10">
    <property type="entry name" value="Immunoglobulins"/>
    <property type="match status" value="4"/>
</dbReference>
<dbReference type="Pfam" id="PF18911">
    <property type="entry name" value="PKD_4"/>
    <property type="match status" value="4"/>
</dbReference>
<protein>
    <recommendedName>
        <fullName evidence="8">PKD domain-containing protein</fullName>
    </recommendedName>
</protein>
<dbReference type="Proteomes" id="UP000245934">
    <property type="component" value="Unassembled WGS sequence"/>
</dbReference>
<keyword evidence="4 7" id="KW-1133">Transmembrane helix</keyword>
<dbReference type="SUPFAM" id="SSF49299">
    <property type="entry name" value="PKD domain"/>
    <property type="match status" value="4"/>
</dbReference>
<accession>A0A2V2NBY6</accession>
<evidence type="ECO:0000256" key="6">
    <source>
        <dbReference type="SAM" id="MobiDB-lite"/>
    </source>
</evidence>
<evidence type="ECO:0000256" key="2">
    <source>
        <dbReference type="ARBA" id="ARBA00022692"/>
    </source>
</evidence>
<comment type="caution">
    <text evidence="9">The sequence shown here is derived from an EMBL/GenBank/DDBJ whole genome shotgun (WGS) entry which is preliminary data.</text>
</comment>
<gene>
    <name evidence="9" type="ORF">DLD82_00150</name>
</gene>
<proteinExistence type="predicted"/>